<organism evidence="1 2">
    <name type="scientific">Blattamonas nauphoetae</name>
    <dbReference type="NCBI Taxonomy" id="2049346"/>
    <lineage>
        <taxon>Eukaryota</taxon>
        <taxon>Metamonada</taxon>
        <taxon>Preaxostyla</taxon>
        <taxon>Oxymonadida</taxon>
        <taxon>Blattamonas</taxon>
    </lineage>
</organism>
<gene>
    <name evidence="1" type="ORF">BLNAU_11379</name>
</gene>
<evidence type="ECO:0000313" key="1">
    <source>
        <dbReference type="EMBL" id="KAK2953658.1"/>
    </source>
</evidence>
<accession>A0ABQ9XQP2</accession>
<dbReference type="EMBL" id="JARBJD010000088">
    <property type="protein sequence ID" value="KAK2953658.1"/>
    <property type="molecule type" value="Genomic_DNA"/>
</dbReference>
<comment type="caution">
    <text evidence="1">The sequence shown here is derived from an EMBL/GenBank/DDBJ whole genome shotgun (WGS) entry which is preliminary data.</text>
</comment>
<reference evidence="1 2" key="1">
    <citation type="journal article" date="2022" name="bioRxiv">
        <title>Genomics of Preaxostyla Flagellates Illuminates Evolutionary Transitions and the Path Towards Mitochondrial Loss.</title>
        <authorList>
            <person name="Novak L.V.F."/>
            <person name="Treitli S.C."/>
            <person name="Pyrih J."/>
            <person name="Halakuc P."/>
            <person name="Pipaliya S.V."/>
            <person name="Vacek V."/>
            <person name="Brzon O."/>
            <person name="Soukal P."/>
            <person name="Eme L."/>
            <person name="Dacks J.B."/>
            <person name="Karnkowska A."/>
            <person name="Elias M."/>
            <person name="Hampl V."/>
        </authorList>
    </citation>
    <scope>NUCLEOTIDE SEQUENCE [LARGE SCALE GENOMIC DNA]</scope>
    <source>
        <strain evidence="1">NAU3</strain>
        <tissue evidence="1">Gut</tissue>
    </source>
</reference>
<sequence length="239" mass="25767">MIIPLFSLLMPLAEISHKSDLAVNAGQPWTEFSEREFASELKISASELSISDCCLTFGTGPLIGFGSGTEMTAPGEKHAALPWKVSSQLIKSQIMNTTSKPSNWEANKLFGMKLTQVVTSSRVCSCTNHLYGTACVDMNAKVMGSLLSLNTSFWSCLTDTPTHLGQHFTTQQEHPQSAFFKLCTFKDCSSSSDGGAIRLNQTGSLIVEDCSFQACQAISGRSGGAIYFYESVGATFLAK</sequence>
<evidence type="ECO:0008006" key="3">
    <source>
        <dbReference type="Google" id="ProtNLM"/>
    </source>
</evidence>
<evidence type="ECO:0000313" key="2">
    <source>
        <dbReference type="Proteomes" id="UP001281761"/>
    </source>
</evidence>
<proteinExistence type="predicted"/>
<dbReference type="Proteomes" id="UP001281761">
    <property type="component" value="Unassembled WGS sequence"/>
</dbReference>
<name>A0ABQ9XQP2_9EUKA</name>
<protein>
    <recommendedName>
        <fullName evidence="3">Right handed beta helix domain-containing protein</fullName>
    </recommendedName>
</protein>
<keyword evidence="2" id="KW-1185">Reference proteome</keyword>